<accession>A0A662D3H6</accession>
<evidence type="ECO:0000256" key="1">
    <source>
        <dbReference type="ARBA" id="ARBA00022801"/>
    </source>
</evidence>
<protein>
    <submittedName>
        <fullName evidence="3">RNA 2',3'-cyclic phosphodiesterase</fullName>
    </submittedName>
</protein>
<organism evidence="3 4">
    <name type="scientific">Aerophobetes bacterium</name>
    <dbReference type="NCBI Taxonomy" id="2030807"/>
    <lineage>
        <taxon>Bacteria</taxon>
        <taxon>Candidatus Aerophobota</taxon>
    </lineage>
</organism>
<keyword evidence="1" id="KW-0378">Hydrolase</keyword>
<dbReference type="PANTHER" id="PTHR35561">
    <property type="entry name" value="RNA 2',3'-CYCLIC PHOSPHODIESTERASE"/>
    <property type="match status" value="1"/>
</dbReference>
<gene>
    <name evidence="3" type="primary">thpR</name>
    <name evidence="3" type="ORF">DRZ78_00260</name>
</gene>
<dbReference type="Proteomes" id="UP000277457">
    <property type="component" value="Unassembled WGS sequence"/>
</dbReference>
<feature type="non-terminal residue" evidence="3">
    <location>
        <position position="1"/>
    </location>
</feature>
<evidence type="ECO:0000313" key="4">
    <source>
        <dbReference type="Proteomes" id="UP000277457"/>
    </source>
</evidence>
<feature type="domain" description="Phosphoesterase HXTX" evidence="2">
    <location>
        <begin position="5"/>
        <end position="89"/>
    </location>
</feature>
<dbReference type="EMBL" id="QMPY01000004">
    <property type="protein sequence ID" value="RLE08868.1"/>
    <property type="molecule type" value="Genomic_DNA"/>
</dbReference>
<comment type="caution">
    <text evidence="3">The sequence shown here is derived from an EMBL/GenBank/DDBJ whole genome shotgun (WGS) entry which is preliminary data.</text>
</comment>
<dbReference type="InterPro" id="IPR004175">
    <property type="entry name" value="RNA_CPDase"/>
</dbReference>
<evidence type="ECO:0000259" key="2">
    <source>
        <dbReference type="Pfam" id="PF02834"/>
    </source>
</evidence>
<name>A0A662D3H6_UNCAE</name>
<evidence type="ECO:0000313" key="3">
    <source>
        <dbReference type="EMBL" id="RLE08868.1"/>
    </source>
</evidence>
<proteinExistence type="inferred from homology"/>
<reference evidence="3 4" key="1">
    <citation type="submission" date="2018-06" db="EMBL/GenBank/DDBJ databases">
        <title>Extensive metabolic versatility and redundancy in microbially diverse, dynamic hydrothermal sediments.</title>
        <authorList>
            <person name="Dombrowski N."/>
            <person name="Teske A."/>
            <person name="Baker B.J."/>
        </authorList>
    </citation>
    <scope>NUCLEOTIDE SEQUENCE [LARGE SCALE GENOMIC DNA]</scope>
    <source>
        <strain evidence="3">B7_G13</strain>
    </source>
</reference>
<feature type="domain" description="Phosphoesterase HXTX" evidence="2">
    <location>
        <begin position="93"/>
        <end position="174"/>
    </location>
</feature>
<dbReference type="Pfam" id="PF02834">
    <property type="entry name" value="LigT_PEase"/>
    <property type="match status" value="2"/>
</dbReference>
<dbReference type="NCBIfam" id="TIGR02258">
    <property type="entry name" value="2_5_ligase"/>
    <property type="match status" value="1"/>
</dbReference>
<dbReference type="GO" id="GO:0008664">
    <property type="term" value="F:RNA 2',3'-cyclic 3'-phosphodiesterase activity"/>
    <property type="evidence" value="ECO:0007669"/>
    <property type="project" value="InterPro"/>
</dbReference>
<dbReference type="Gene3D" id="3.90.1140.10">
    <property type="entry name" value="Cyclic phosphodiesterase"/>
    <property type="match status" value="1"/>
</dbReference>
<sequence length="183" mass="20441">VFIAIELPESVKEEIARIQEKLKKTRDKIKWVDPSLIHLTLKFLGEINEKGLEKVIGAMEKVAGKFTAFNLEIKGVGAFPSSLSPRVIWIGVGEGKDAAENLARKVERELNKEGFASENKKWVPHLTLGRVKLLLEKEKLAEVIQGEKDIQGGSIRVEALSIMKSRLTPKGPIYTVLKHIPLK</sequence>
<dbReference type="AlphaFoldDB" id="A0A662D3H6"/>
<dbReference type="PANTHER" id="PTHR35561:SF1">
    <property type="entry name" value="RNA 2',3'-CYCLIC PHOSPHODIESTERASE"/>
    <property type="match status" value="1"/>
</dbReference>
<dbReference type="HAMAP" id="MF_01940">
    <property type="entry name" value="RNA_CPDase"/>
    <property type="match status" value="1"/>
</dbReference>
<dbReference type="SUPFAM" id="SSF55144">
    <property type="entry name" value="LigT-like"/>
    <property type="match status" value="1"/>
</dbReference>
<dbReference type="GO" id="GO:0004113">
    <property type="term" value="F:2',3'-cyclic-nucleotide 3'-phosphodiesterase activity"/>
    <property type="evidence" value="ECO:0007669"/>
    <property type="project" value="InterPro"/>
</dbReference>
<dbReference type="InterPro" id="IPR014051">
    <property type="entry name" value="Phosphoesterase_HXTX"/>
</dbReference>
<dbReference type="InterPro" id="IPR009097">
    <property type="entry name" value="Cyclic_Pdiesterase"/>
</dbReference>